<gene>
    <name evidence="2" type="ORF">HDID_LOCUS5868</name>
</gene>
<feature type="compositionally biased region" description="Basic residues" evidence="1">
    <location>
        <begin position="99"/>
        <end position="109"/>
    </location>
</feature>
<accession>A0A0R3SLQ5</accession>
<feature type="compositionally biased region" description="Polar residues" evidence="1">
    <location>
        <begin position="128"/>
        <end position="140"/>
    </location>
</feature>
<evidence type="ECO:0000313" key="3">
    <source>
        <dbReference type="Proteomes" id="UP000274504"/>
    </source>
</evidence>
<protein>
    <submittedName>
        <fullName evidence="2 4">Uncharacterized protein</fullName>
    </submittedName>
</protein>
<evidence type="ECO:0000256" key="1">
    <source>
        <dbReference type="SAM" id="MobiDB-lite"/>
    </source>
</evidence>
<organism evidence="4">
    <name type="scientific">Hymenolepis diminuta</name>
    <name type="common">Rat tapeworm</name>
    <dbReference type="NCBI Taxonomy" id="6216"/>
    <lineage>
        <taxon>Eukaryota</taxon>
        <taxon>Metazoa</taxon>
        <taxon>Spiralia</taxon>
        <taxon>Lophotrochozoa</taxon>
        <taxon>Platyhelminthes</taxon>
        <taxon>Cestoda</taxon>
        <taxon>Eucestoda</taxon>
        <taxon>Cyclophyllidea</taxon>
        <taxon>Hymenolepididae</taxon>
        <taxon>Hymenolepis</taxon>
    </lineage>
</organism>
<dbReference type="AlphaFoldDB" id="A0A0R3SLQ5"/>
<reference evidence="4" key="1">
    <citation type="submission" date="2017-02" db="UniProtKB">
        <authorList>
            <consortium name="WormBaseParasite"/>
        </authorList>
    </citation>
    <scope>IDENTIFICATION</scope>
</reference>
<evidence type="ECO:0000313" key="2">
    <source>
        <dbReference type="EMBL" id="VDL58186.1"/>
    </source>
</evidence>
<dbReference type="WBParaSite" id="HDID_0000587001-mRNA-1">
    <property type="protein sequence ID" value="HDID_0000587001-mRNA-1"/>
    <property type="gene ID" value="HDID_0000587001"/>
</dbReference>
<evidence type="ECO:0000313" key="4">
    <source>
        <dbReference type="WBParaSite" id="HDID_0000587001-mRNA-1"/>
    </source>
</evidence>
<sequence length="223" mass="24985">MAGTAVHFIQALVNNSGEDMKKSGFNGNLINQNNIEFLNPMIGSPKANEIPKSYQLMHLPSIRPVKLQLPKTPQTEGDRRSLFDSMETDDAEDSLAAKIRPRVERRKFKASGDRRRPKSLPLRPHSATEMTQRPQVNTNNPIEFGDDDEIGMEPSIASAAPALRSVTPSTASGISFQCVSYCYKLYLSLFVSHLEISINSTIFNRLLLVYSRNFKVFDQTQLP</sequence>
<name>A0A0R3SLQ5_HYMDI</name>
<proteinExistence type="predicted"/>
<dbReference type="EMBL" id="UYSG01003599">
    <property type="protein sequence ID" value="VDL58186.1"/>
    <property type="molecule type" value="Genomic_DNA"/>
</dbReference>
<feature type="region of interest" description="Disordered" evidence="1">
    <location>
        <begin position="70"/>
        <end position="140"/>
    </location>
</feature>
<dbReference type="Proteomes" id="UP000274504">
    <property type="component" value="Unassembled WGS sequence"/>
</dbReference>
<reference evidence="2 3" key="2">
    <citation type="submission" date="2018-11" db="EMBL/GenBank/DDBJ databases">
        <authorList>
            <consortium name="Pathogen Informatics"/>
        </authorList>
    </citation>
    <scope>NUCLEOTIDE SEQUENCE [LARGE SCALE GENOMIC DNA]</scope>
</reference>